<comment type="similarity">
    <text evidence="2">Belongs to the TOM1 family.</text>
</comment>
<feature type="compositionally biased region" description="Polar residues" evidence="6">
    <location>
        <begin position="574"/>
        <end position="593"/>
    </location>
</feature>
<feature type="region of interest" description="Disordered" evidence="6">
    <location>
        <begin position="375"/>
        <end position="620"/>
    </location>
</feature>
<dbReference type="InterPro" id="IPR004152">
    <property type="entry name" value="GAT_dom"/>
</dbReference>
<dbReference type="InterPro" id="IPR038425">
    <property type="entry name" value="GAT_sf"/>
</dbReference>
<dbReference type="GO" id="GO:0016020">
    <property type="term" value="C:membrane"/>
    <property type="evidence" value="ECO:0007669"/>
    <property type="project" value="UniProtKB-SubCell"/>
</dbReference>
<keyword evidence="4" id="KW-0653">Protein transport</keyword>
<name>A0A1Y1HLQ6_KLENI</name>
<dbReference type="InterPro" id="IPR044836">
    <property type="entry name" value="TOL_plant"/>
</dbReference>
<feature type="compositionally biased region" description="Low complexity" evidence="6">
    <location>
        <begin position="510"/>
        <end position="527"/>
    </location>
</feature>
<dbReference type="AlphaFoldDB" id="A0A1Y1HLQ6"/>
<dbReference type="OMA" id="VICGWEL"/>
<dbReference type="GO" id="GO:0043328">
    <property type="term" value="P:protein transport to vacuole involved in ubiquitin-dependent protein catabolic process via the multivesicular body sorting pathway"/>
    <property type="evidence" value="ECO:0007669"/>
    <property type="project" value="InterPro"/>
</dbReference>
<evidence type="ECO:0000259" key="7">
    <source>
        <dbReference type="PROSITE" id="PS50179"/>
    </source>
</evidence>
<dbReference type="InterPro" id="IPR008942">
    <property type="entry name" value="ENTH_VHS"/>
</dbReference>
<feature type="region of interest" description="Disordered" evidence="6">
    <location>
        <begin position="286"/>
        <end position="360"/>
    </location>
</feature>
<feature type="compositionally biased region" description="Polar residues" evidence="6">
    <location>
        <begin position="442"/>
        <end position="458"/>
    </location>
</feature>
<reference evidence="9 10" key="1">
    <citation type="journal article" date="2014" name="Nat. Commun.">
        <title>Klebsormidium flaccidum genome reveals primary factors for plant terrestrial adaptation.</title>
        <authorList>
            <person name="Hori K."/>
            <person name="Maruyama F."/>
            <person name="Fujisawa T."/>
            <person name="Togashi T."/>
            <person name="Yamamoto N."/>
            <person name="Seo M."/>
            <person name="Sato S."/>
            <person name="Yamada T."/>
            <person name="Mori H."/>
            <person name="Tajima N."/>
            <person name="Moriyama T."/>
            <person name="Ikeuchi M."/>
            <person name="Watanabe M."/>
            <person name="Wada H."/>
            <person name="Kobayashi K."/>
            <person name="Saito M."/>
            <person name="Masuda T."/>
            <person name="Sasaki-Sekimoto Y."/>
            <person name="Mashiguchi K."/>
            <person name="Awai K."/>
            <person name="Shimojima M."/>
            <person name="Masuda S."/>
            <person name="Iwai M."/>
            <person name="Nobusawa T."/>
            <person name="Narise T."/>
            <person name="Kondo S."/>
            <person name="Saito H."/>
            <person name="Sato R."/>
            <person name="Murakawa M."/>
            <person name="Ihara Y."/>
            <person name="Oshima-Yamada Y."/>
            <person name="Ohtaka K."/>
            <person name="Satoh M."/>
            <person name="Sonobe K."/>
            <person name="Ishii M."/>
            <person name="Ohtani R."/>
            <person name="Kanamori-Sato M."/>
            <person name="Honoki R."/>
            <person name="Miyazaki D."/>
            <person name="Mochizuki H."/>
            <person name="Umetsu J."/>
            <person name="Higashi K."/>
            <person name="Shibata D."/>
            <person name="Kamiya Y."/>
            <person name="Sato N."/>
            <person name="Nakamura Y."/>
            <person name="Tabata S."/>
            <person name="Ida S."/>
            <person name="Kurokawa K."/>
            <person name="Ohta H."/>
        </authorList>
    </citation>
    <scope>NUCLEOTIDE SEQUENCE [LARGE SCALE GENOMIC DNA]</scope>
    <source>
        <strain evidence="9 10">NIES-2285</strain>
    </source>
</reference>
<dbReference type="PROSITE" id="PS50909">
    <property type="entry name" value="GAT"/>
    <property type="match status" value="1"/>
</dbReference>
<dbReference type="PANTHER" id="PTHR45898:SF4">
    <property type="entry name" value="TARGET OF MYB PROTEIN 1"/>
    <property type="match status" value="1"/>
</dbReference>
<feature type="compositionally biased region" description="Low complexity" evidence="6">
    <location>
        <begin position="460"/>
        <end position="481"/>
    </location>
</feature>
<evidence type="ECO:0000256" key="4">
    <source>
        <dbReference type="ARBA" id="ARBA00022927"/>
    </source>
</evidence>
<dbReference type="CDD" id="cd03561">
    <property type="entry name" value="VHS"/>
    <property type="match status" value="1"/>
</dbReference>
<evidence type="ECO:0000256" key="1">
    <source>
        <dbReference type="ARBA" id="ARBA00004170"/>
    </source>
</evidence>
<evidence type="ECO:0000259" key="8">
    <source>
        <dbReference type="PROSITE" id="PS50909"/>
    </source>
</evidence>
<dbReference type="OrthoDB" id="2018246at2759"/>
<comment type="subcellular location">
    <subcellularLocation>
        <location evidence="1">Membrane</location>
        <topology evidence="1">Peripheral membrane protein</topology>
    </subcellularLocation>
</comment>
<feature type="compositionally biased region" description="Basic and acidic residues" evidence="6">
    <location>
        <begin position="610"/>
        <end position="620"/>
    </location>
</feature>
<dbReference type="Pfam" id="PF00790">
    <property type="entry name" value="VHS"/>
    <property type="match status" value="1"/>
</dbReference>
<dbReference type="SUPFAM" id="SSF89009">
    <property type="entry name" value="GAT-like domain"/>
    <property type="match status" value="1"/>
</dbReference>
<feature type="compositionally biased region" description="Low complexity" evidence="6">
    <location>
        <begin position="427"/>
        <end position="439"/>
    </location>
</feature>
<dbReference type="EMBL" id="DF236970">
    <property type="protein sequence ID" value="GAQ78923.1"/>
    <property type="molecule type" value="Genomic_DNA"/>
</dbReference>
<evidence type="ECO:0000256" key="5">
    <source>
        <dbReference type="ARBA" id="ARBA00023136"/>
    </source>
</evidence>
<evidence type="ECO:0000313" key="9">
    <source>
        <dbReference type="EMBL" id="GAQ78923.1"/>
    </source>
</evidence>
<evidence type="ECO:0000256" key="6">
    <source>
        <dbReference type="SAM" id="MobiDB-lite"/>
    </source>
</evidence>
<dbReference type="InterPro" id="IPR002014">
    <property type="entry name" value="VHS_dom"/>
</dbReference>
<dbReference type="Proteomes" id="UP000054558">
    <property type="component" value="Unassembled WGS sequence"/>
</dbReference>
<dbReference type="PANTHER" id="PTHR45898">
    <property type="entry name" value="TOM1-LIKE PROTEIN"/>
    <property type="match status" value="1"/>
</dbReference>
<dbReference type="GO" id="GO:0005737">
    <property type="term" value="C:cytoplasm"/>
    <property type="evidence" value="ECO:0007669"/>
    <property type="project" value="UniProtKB-ARBA"/>
</dbReference>
<evidence type="ECO:0000313" key="10">
    <source>
        <dbReference type="Proteomes" id="UP000054558"/>
    </source>
</evidence>
<organism evidence="9 10">
    <name type="scientific">Klebsormidium nitens</name>
    <name type="common">Green alga</name>
    <name type="synonym">Ulothrix nitens</name>
    <dbReference type="NCBI Taxonomy" id="105231"/>
    <lineage>
        <taxon>Eukaryota</taxon>
        <taxon>Viridiplantae</taxon>
        <taxon>Streptophyta</taxon>
        <taxon>Klebsormidiophyceae</taxon>
        <taxon>Klebsormidiales</taxon>
        <taxon>Klebsormidiaceae</taxon>
        <taxon>Klebsormidium</taxon>
    </lineage>
</organism>
<keyword evidence="3" id="KW-0813">Transport</keyword>
<dbReference type="Gene3D" id="1.25.40.90">
    <property type="match status" value="1"/>
</dbReference>
<dbReference type="GO" id="GO:0043130">
    <property type="term" value="F:ubiquitin binding"/>
    <property type="evidence" value="ECO:0007669"/>
    <property type="project" value="InterPro"/>
</dbReference>
<protein>
    <submittedName>
        <fullName evidence="9">VHS and GAT domain containing protein</fullName>
    </submittedName>
</protein>
<feature type="domain" description="VHS" evidence="7">
    <location>
        <begin position="16"/>
        <end position="146"/>
    </location>
</feature>
<feature type="compositionally biased region" description="Low complexity" evidence="6">
    <location>
        <begin position="538"/>
        <end position="551"/>
    </location>
</feature>
<dbReference type="SMART" id="SM00288">
    <property type="entry name" value="VHS"/>
    <property type="match status" value="1"/>
</dbReference>
<dbReference type="Pfam" id="PF03127">
    <property type="entry name" value="GAT"/>
    <property type="match status" value="1"/>
</dbReference>
<feature type="compositionally biased region" description="Pro residues" evidence="6">
    <location>
        <begin position="341"/>
        <end position="353"/>
    </location>
</feature>
<feature type="compositionally biased region" description="Low complexity" evidence="6">
    <location>
        <begin position="375"/>
        <end position="390"/>
    </location>
</feature>
<dbReference type="GO" id="GO:0035091">
    <property type="term" value="F:phosphatidylinositol binding"/>
    <property type="evidence" value="ECO:0007669"/>
    <property type="project" value="InterPro"/>
</dbReference>
<dbReference type="PROSITE" id="PS50179">
    <property type="entry name" value="VHS"/>
    <property type="match status" value="1"/>
</dbReference>
<sequence length="640" mass="68910">MFPSQGTSISSLVEKATSDLLLGPDWGMNMDLCDHINRDPEGGKDVVKAVRKRLHSKNPKVQLLALTVLESCIKNCGEGFHANVAHSKELLPEMVKIVTKKSDYAVRDKILQLLDVWQESFGGARGRYPQFYDAYDQVRRKGIMFPNRDMEHMAPVFTPPATQTSGPYASYAQDAAMAAAYAQNGVMPSMPPAVSNGVGPLSGEEMKSSREAADILNEMLANVDPKDRASVQDELIVDLSEQVRAAQRRVEQFVGSTDDETALAAALTFNDELARVLAKHDAIATGQPIPEEEPTRSAPVAPQQARSYADEEDEDDFARLAHRSSRRSSNTEAPKPSSSRPIPPPAAPRPISRPPGDREKVFDLLSGEYVDAVGSPSAAQATAATVSVGSPVTEAPPPGRLAPPPGRYTETTSGGLPNAPASVRTRPAQAVQQQQPPAAFGQTGSPAYGSPQQTQPPFGSSPQAYQSPSYPQSGQSPPYQQVNPPWAQPSVEPTFKASQPYSPPSYDTSGYNANSYGQQYNQQYNQAPVAYPSQLALPYGGSPVSPLSGGSTFQANESPFDPPSEEKQNERRSSLGNTSYAQSSDYIAQTQRLSLGGNGPRTMTGQPLPQKKEPERRADDIDALFADLVNLKKPQFGGKS</sequence>
<feature type="compositionally biased region" description="Pro residues" evidence="6">
    <location>
        <begin position="394"/>
        <end position="406"/>
    </location>
</feature>
<evidence type="ECO:0000256" key="2">
    <source>
        <dbReference type="ARBA" id="ARBA00007708"/>
    </source>
</evidence>
<keyword evidence="10" id="KW-1185">Reference proteome</keyword>
<dbReference type="STRING" id="105231.A0A1Y1HLQ6"/>
<proteinExistence type="inferred from homology"/>
<dbReference type="SUPFAM" id="SSF48464">
    <property type="entry name" value="ENTH/VHS domain"/>
    <property type="match status" value="1"/>
</dbReference>
<feature type="compositionally biased region" description="Polar residues" evidence="6">
    <location>
        <begin position="496"/>
        <end position="509"/>
    </location>
</feature>
<feature type="domain" description="GAT" evidence="8">
    <location>
        <begin position="196"/>
        <end position="285"/>
    </location>
</feature>
<keyword evidence="5" id="KW-0472">Membrane</keyword>
<gene>
    <name evidence="9" type="ORF">KFL_000210090</name>
</gene>
<evidence type="ECO:0000256" key="3">
    <source>
        <dbReference type="ARBA" id="ARBA00022448"/>
    </source>
</evidence>
<accession>A0A1Y1HLQ6</accession>
<dbReference type="Gene3D" id="1.20.58.160">
    <property type="match status" value="1"/>
</dbReference>
<feature type="compositionally biased region" description="Basic and acidic residues" evidence="6">
    <location>
        <begin position="564"/>
        <end position="573"/>
    </location>
</feature>